<protein>
    <recommendedName>
        <fullName evidence="7">DNA 3'-5' helicase</fullName>
        <ecNumber evidence="7">5.6.2.4</ecNumber>
    </recommendedName>
</protein>
<proteinExistence type="predicted"/>
<dbReference type="InterPro" id="IPR000212">
    <property type="entry name" value="DNA_helicase_UvrD/REP"/>
</dbReference>
<evidence type="ECO:0000256" key="5">
    <source>
        <dbReference type="ARBA" id="ARBA00023235"/>
    </source>
</evidence>
<evidence type="ECO:0000256" key="4">
    <source>
        <dbReference type="ARBA" id="ARBA00022840"/>
    </source>
</evidence>
<evidence type="ECO:0000256" key="3">
    <source>
        <dbReference type="ARBA" id="ARBA00022806"/>
    </source>
</evidence>
<reference evidence="11 12" key="1">
    <citation type="submission" date="2017-05" db="EMBL/GenBank/DDBJ databases">
        <authorList>
            <person name="Varghese N."/>
            <person name="Submissions S."/>
        </authorList>
    </citation>
    <scope>NUCLEOTIDE SEQUENCE [LARGE SCALE GENOMIC DNA]</scope>
    <source>
        <strain evidence="11 12">DSM 26001</strain>
    </source>
</reference>
<dbReference type="Proteomes" id="UP001158049">
    <property type="component" value="Unassembled WGS sequence"/>
</dbReference>
<dbReference type="Pfam" id="PF13361">
    <property type="entry name" value="UvrD_C"/>
    <property type="match status" value="1"/>
</dbReference>
<evidence type="ECO:0000256" key="8">
    <source>
        <dbReference type="ARBA" id="ARBA00048988"/>
    </source>
</evidence>
<dbReference type="InterPro" id="IPR027417">
    <property type="entry name" value="P-loop_NTPase"/>
</dbReference>
<keyword evidence="2 9" id="KW-0378">Hydrolase</keyword>
<evidence type="ECO:0000256" key="6">
    <source>
        <dbReference type="ARBA" id="ARBA00034617"/>
    </source>
</evidence>
<evidence type="ECO:0000256" key="1">
    <source>
        <dbReference type="ARBA" id="ARBA00022741"/>
    </source>
</evidence>
<feature type="binding site" evidence="9">
    <location>
        <begin position="34"/>
        <end position="41"/>
    </location>
    <ligand>
        <name>ATP</name>
        <dbReference type="ChEBI" id="CHEBI:30616"/>
    </ligand>
</feature>
<keyword evidence="1 9" id="KW-0547">Nucleotide-binding</keyword>
<organism evidence="11 12">
    <name type="scientific">Noviherbaspirillum suwonense</name>
    <dbReference type="NCBI Taxonomy" id="1224511"/>
    <lineage>
        <taxon>Bacteria</taxon>
        <taxon>Pseudomonadati</taxon>
        <taxon>Pseudomonadota</taxon>
        <taxon>Betaproteobacteria</taxon>
        <taxon>Burkholderiales</taxon>
        <taxon>Oxalobacteraceae</taxon>
        <taxon>Noviherbaspirillum</taxon>
    </lineage>
</organism>
<comment type="caution">
    <text evidence="11">The sequence shown here is derived from an EMBL/GenBank/DDBJ whole genome shotgun (WGS) entry which is preliminary data.</text>
</comment>
<dbReference type="InterPro" id="IPR014017">
    <property type="entry name" value="DNA_helicase_UvrD-like_C"/>
</dbReference>
<dbReference type="SUPFAM" id="SSF52540">
    <property type="entry name" value="P-loop containing nucleoside triphosphate hydrolases"/>
    <property type="match status" value="1"/>
</dbReference>
<name>A0ABY1QUF6_9BURK</name>
<evidence type="ECO:0000259" key="10">
    <source>
        <dbReference type="PROSITE" id="PS51198"/>
    </source>
</evidence>
<dbReference type="PANTHER" id="PTHR11070">
    <property type="entry name" value="UVRD / RECB / PCRA DNA HELICASE FAMILY MEMBER"/>
    <property type="match status" value="1"/>
</dbReference>
<sequence length="487" mass="53587">MIEDAGRAVSDAIALTEQQRGVVESAATELVVNAYAGTGKTTTLRAYAAARPQQRMLYLAFNKVTASEAAASFPPNVACRTVHSLAYTAVGHRYRHKLGPLRASDIMRLYQGVTAAMAELLVQTMESYLVSADDSIEIDHVPSDLALSDRQQFAAAARRLWNDMQAEDKSTPLPHDGYLKLYQLGRPVLWRRHDVILLDEAQDTNPVTADIVLRQRCGKVLVGDRHQSIYGFRGSINAMAMMPRAEAHYLTRSMRFGAPVAQAANVLLQTMKGETHAITGMGAMSATPGQVDRSQPYAIISRSNASVFAQAVRAINQSRVHFVGGVQNYLLGKLTDVHHIWSGRKDLVQDAFYRDFDDIDTLALHGRETGDKEILSLVSVVREYRAALPGLIATVTGAACERAADADILLMTAHRSKGLEFDQVLLDDDFHDLVDKQGKPNRGALDAQAFEQEINLLYVAMTRARRALELNRQCFAVLNAAQRAAKK</sequence>
<dbReference type="InterPro" id="IPR014016">
    <property type="entry name" value="UvrD-like_ATP-bd"/>
</dbReference>
<evidence type="ECO:0000256" key="9">
    <source>
        <dbReference type="PROSITE-ProRule" id="PRU00560"/>
    </source>
</evidence>
<evidence type="ECO:0000313" key="12">
    <source>
        <dbReference type="Proteomes" id="UP001158049"/>
    </source>
</evidence>
<accession>A0ABY1QUF6</accession>
<dbReference type="PROSITE" id="PS51198">
    <property type="entry name" value="UVRD_HELICASE_ATP_BIND"/>
    <property type="match status" value="1"/>
</dbReference>
<gene>
    <name evidence="11" type="ORF">SAMN06295970_13126</name>
</gene>
<keyword evidence="4 9" id="KW-0067">ATP-binding</keyword>
<keyword evidence="12" id="KW-1185">Reference proteome</keyword>
<feature type="domain" description="UvrD-like helicase ATP-binding" evidence="10">
    <location>
        <begin position="13"/>
        <end position="275"/>
    </location>
</feature>
<keyword evidence="5" id="KW-0413">Isomerase</keyword>
<dbReference type="Gene3D" id="3.40.50.300">
    <property type="entry name" value="P-loop containing nucleotide triphosphate hydrolases"/>
    <property type="match status" value="2"/>
</dbReference>
<dbReference type="PANTHER" id="PTHR11070:SF30">
    <property type="entry name" value="F-BOX DNA HELICASE 1"/>
    <property type="match status" value="1"/>
</dbReference>
<dbReference type="RefSeq" id="WP_283445259.1">
    <property type="nucleotide sequence ID" value="NZ_FXUL01000031.1"/>
</dbReference>
<evidence type="ECO:0000256" key="2">
    <source>
        <dbReference type="ARBA" id="ARBA00022801"/>
    </source>
</evidence>
<dbReference type="EMBL" id="FXUL01000031">
    <property type="protein sequence ID" value="SMP79426.1"/>
    <property type="molecule type" value="Genomic_DNA"/>
</dbReference>
<evidence type="ECO:0000256" key="7">
    <source>
        <dbReference type="ARBA" id="ARBA00034808"/>
    </source>
</evidence>
<comment type="catalytic activity">
    <reaction evidence="6">
        <text>Couples ATP hydrolysis with the unwinding of duplex DNA by translocating in the 3'-5' direction.</text>
        <dbReference type="EC" id="5.6.2.4"/>
    </reaction>
</comment>
<keyword evidence="3 9" id="KW-0347">Helicase</keyword>
<dbReference type="EC" id="5.6.2.4" evidence="7"/>
<dbReference type="Pfam" id="PF13245">
    <property type="entry name" value="AAA_19"/>
    <property type="match status" value="1"/>
</dbReference>
<evidence type="ECO:0000313" key="11">
    <source>
        <dbReference type="EMBL" id="SMP79426.1"/>
    </source>
</evidence>
<comment type="catalytic activity">
    <reaction evidence="8">
        <text>ATP + H2O = ADP + phosphate + H(+)</text>
        <dbReference type="Rhea" id="RHEA:13065"/>
        <dbReference type="ChEBI" id="CHEBI:15377"/>
        <dbReference type="ChEBI" id="CHEBI:15378"/>
        <dbReference type="ChEBI" id="CHEBI:30616"/>
        <dbReference type="ChEBI" id="CHEBI:43474"/>
        <dbReference type="ChEBI" id="CHEBI:456216"/>
        <dbReference type="EC" id="5.6.2.4"/>
    </reaction>
</comment>